<feature type="compositionally biased region" description="Polar residues" evidence="1">
    <location>
        <begin position="262"/>
        <end position="278"/>
    </location>
</feature>
<gene>
    <name evidence="2" type="ORF">EXIGLDRAFT_382015</name>
</gene>
<feature type="compositionally biased region" description="Basic residues" evidence="1">
    <location>
        <begin position="68"/>
        <end position="78"/>
    </location>
</feature>
<evidence type="ECO:0000313" key="3">
    <source>
        <dbReference type="Proteomes" id="UP000077266"/>
    </source>
</evidence>
<dbReference type="Proteomes" id="UP000077266">
    <property type="component" value="Unassembled WGS sequence"/>
</dbReference>
<keyword evidence="3" id="KW-1185">Reference proteome</keyword>
<feature type="compositionally biased region" description="Basic and acidic residues" evidence="1">
    <location>
        <begin position="298"/>
        <end position="314"/>
    </location>
</feature>
<reference evidence="2 3" key="1">
    <citation type="journal article" date="2016" name="Mol. Biol. Evol.">
        <title>Comparative Genomics of Early-Diverging Mushroom-Forming Fungi Provides Insights into the Origins of Lignocellulose Decay Capabilities.</title>
        <authorList>
            <person name="Nagy L.G."/>
            <person name="Riley R."/>
            <person name="Tritt A."/>
            <person name="Adam C."/>
            <person name="Daum C."/>
            <person name="Floudas D."/>
            <person name="Sun H."/>
            <person name="Yadav J.S."/>
            <person name="Pangilinan J."/>
            <person name="Larsson K.H."/>
            <person name="Matsuura K."/>
            <person name="Barry K."/>
            <person name="Labutti K."/>
            <person name="Kuo R."/>
            <person name="Ohm R.A."/>
            <person name="Bhattacharya S.S."/>
            <person name="Shirouzu T."/>
            <person name="Yoshinaga Y."/>
            <person name="Martin F.M."/>
            <person name="Grigoriev I.V."/>
            <person name="Hibbett D.S."/>
        </authorList>
    </citation>
    <scope>NUCLEOTIDE SEQUENCE [LARGE SCALE GENOMIC DNA]</scope>
    <source>
        <strain evidence="2 3">HHB12029</strain>
    </source>
</reference>
<dbReference type="AlphaFoldDB" id="A0A165BZ00"/>
<evidence type="ECO:0000313" key="2">
    <source>
        <dbReference type="EMBL" id="KZV81510.1"/>
    </source>
</evidence>
<feature type="compositionally biased region" description="Polar residues" evidence="1">
    <location>
        <begin position="348"/>
        <end position="359"/>
    </location>
</feature>
<proteinExistence type="predicted"/>
<feature type="region of interest" description="Disordered" evidence="1">
    <location>
        <begin position="1"/>
        <end position="359"/>
    </location>
</feature>
<organism evidence="2 3">
    <name type="scientific">Exidia glandulosa HHB12029</name>
    <dbReference type="NCBI Taxonomy" id="1314781"/>
    <lineage>
        <taxon>Eukaryota</taxon>
        <taxon>Fungi</taxon>
        <taxon>Dikarya</taxon>
        <taxon>Basidiomycota</taxon>
        <taxon>Agaricomycotina</taxon>
        <taxon>Agaricomycetes</taxon>
        <taxon>Auriculariales</taxon>
        <taxon>Exidiaceae</taxon>
        <taxon>Exidia</taxon>
    </lineage>
</organism>
<accession>A0A165BZ00</accession>
<evidence type="ECO:0000256" key="1">
    <source>
        <dbReference type="SAM" id="MobiDB-lite"/>
    </source>
</evidence>
<feature type="compositionally biased region" description="Acidic residues" evidence="1">
    <location>
        <begin position="107"/>
        <end position="116"/>
    </location>
</feature>
<feature type="compositionally biased region" description="Polar residues" evidence="1">
    <location>
        <begin position="226"/>
        <end position="243"/>
    </location>
</feature>
<feature type="compositionally biased region" description="Low complexity" evidence="1">
    <location>
        <begin position="199"/>
        <end position="221"/>
    </location>
</feature>
<feature type="compositionally biased region" description="Polar residues" evidence="1">
    <location>
        <begin position="129"/>
        <end position="142"/>
    </location>
</feature>
<dbReference type="EMBL" id="KV426387">
    <property type="protein sequence ID" value="KZV81510.1"/>
    <property type="molecule type" value="Genomic_DNA"/>
</dbReference>
<name>A0A165BZ00_EXIGL</name>
<protein>
    <submittedName>
        <fullName evidence="2">Uncharacterized protein</fullName>
    </submittedName>
</protein>
<dbReference type="InParanoid" id="A0A165BZ00"/>
<sequence length="359" mass="38718">MEVEESDGSVVSTRTRSRKARAKAPADESDASTTSTRRAKAKSRSTAAVTDADDTDEPKSSASTTSRRNPKKISRRAKSAVVDDAVIAPATPSRAMTPKKKPGYLEVDSDDDEDEDVQRTVTKPPRPQPTSSQPIDMTSDASEGSGIRKGRVKARAAPSRTFTDDECSDAHVVEVPPRPAGKKPRNTKKRDPTAIDLTSSAESASGSSMRASSRLASSSGAKIRLQKTSTSASARPQTNATTSDDSDDPIPENVLAALQHDPTPSQQSVVRTSSQGSQKMPLRDSAIDNGRTKPFPFRKMDALRIGDSDSERADSTPLRRQRTKWDENGDQHSSSQPVDEKTPRPTLYRTSSITKPSKT</sequence>